<proteinExistence type="predicted"/>
<sequence length="112" mass="12893">MLFGLGSTRHFAVDLKSDYFRSIRSTMKNDPASVEYISFDEIYSNKVVSSSLQYNIDANRKSSCTTAETCLVIISRHVPDPKLYARESEWYSRFITRAMTASYKLTVLLEEE</sequence>
<dbReference type="GeneID" id="84592806"/>
<accession>A0AAJ8DZQ6</accession>
<dbReference type="RefSeq" id="XP_059602060.1">
    <property type="nucleotide sequence ID" value="XM_059743831.1"/>
</dbReference>
<evidence type="ECO:0000313" key="1">
    <source>
        <dbReference type="RefSeq" id="XP_059602060.1"/>
    </source>
</evidence>
<dbReference type="VEuPathDB" id="FungiDB:An13g01400"/>
<reference evidence="1" key="1">
    <citation type="submission" date="2025-02" db="EMBL/GenBank/DDBJ databases">
        <authorList>
            <consortium name="NCBI Genome Project"/>
        </authorList>
    </citation>
    <scope>NUCLEOTIDE SEQUENCE</scope>
</reference>
<name>A0AAJ8DZQ6_ASPNG</name>
<gene>
    <name evidence="1" type="ORF">An13g01400</name>
</gene>
<dbReference type="AlphaFoldDB" id="A0AAJ8DZQ6"/>
<protein>
    <submittedName>
        <fullName evidence="1">Uncharacterized protein</fullName>
    </submittedName>
</protein>
<organism evidence="1">
    <name type="scientific">Aspergillus niger</name>
    <dbReference type="NCBI Taxonomy" id="5061"/>
    <lineage>
        <taxon>Eukaryota</taxon>
        <taxon>Fungi</taxon>
        <taxon>Dikarya</taxon>
        <taxon>Ascomycota</taxon>
        <taxon>Pezizomycotina</taxon>
        <taxon>Eurotiomycetes</taxon>
        <taxon>Eurotiomycetidae</taxon>
        <taxon>Eurotiales</taxon>
        <taxon>Aspergillaceae</taxon>
        <taxon>Aspergillus</taxon>
        <taxon>Aspergillus subgen. Circumdati</taxon>
    </lineage>
</organism>
<dbReference type="KEGG" id="ang:An13g01400"/>
<reference evidence="1" key="2">
    <citation type="submission" date="2025-08" db="UniProtKB">
        <authorList>
            <consortium name="RefSeq"/>
        </authorList>
    </citation>
    <scope>IDENTIFICATION</scope>
</reference>